<keyword evidence="6 8" id="KW-0326">Glycosidase</keyword>
<evidence type="ECO:0000256" key="9">
    <source>
        <dbReference type="SAM" id="SignalP"/>
    </source>
</evidence>
<keyword evidence="9" id="KW-0732">Signal</keyword>
<reference evidence="10 11" key="1">
    <citation type="journal article" date="2023" name="Hortic Res">
        <title>Pangenome of water caltrop reveals structural variations and asymmetric subgenome divergence after allopolyploidization.</title>
        <authorList>
            <person name="Zhang X."/>
            <person name="Chen Y."/>
            <person name="Wang L."/>
            <person name="Yuan Y."/>
            <person name="Fang M."/>
            <person name="Shi L."/>
            <person name="Lu R."/>
            <person name="Comes H.P."/>
            <person name="Ma Y."/>
            <person name="Chen Y."/>
            <person name="Huang G."/>
            <person name="Zhou Y."/>
            <person name="Zheng Z."/>
            <person name="Qiu Y."/>
        </authorList>
    </citation>
    <scope>NUCLEOTIDE SEQUENCE [LARGE SCALE GENOMIC DNA]</scope>
    <source>
        <strain evidence="10">F231</strain>
    </source>
</reference>
<dbReference type="InterPro" id="IPR011050">
    <property type="entry name" value="Pectin_lyase_fold/virulence"/>
</dbReference>
<dbReference type="GO" id="GO:0071555">
    <property type="term" value="P:cell wall organization"/>
    <property type="evidence" value="ECO:0007669"/>
    <property type="project" value="UniProtKB-KW"/>
</dbReference>
<evidence type="ECO:0000256" key="3">
    <source>
        <dbReference type="ARBA" id="ARBA00022512"/>
    </source>
</evidence>
<dbReference type="InterPro" id="IPR000743">
    <property type="entry name" value="Glyco_hydro_28"/>
</dbReference>
<dbReference type="EMBL" id="JAXQNO010000013">
    <property type="protein sequence ID" value="KAK4786021.1"/>
    <property type="molecule type" value="Genomic_DNA"/>
</dbReference>
<evidence type="ECO:0000256" key="5">
    <source>
        <dbReference type="ARBA" id="ARBA00022801"/>
    </source>
</evidence>
<dbReference type="Gene3D" id="2.160.20.10">
    <property type="entry name" value="Single-stranded right-handed beta-helix, Pectin lyase-like"/>
    <property type="match status" value="1"/>
</dbReference>
<organism evidence="10 11">
    <name type="scientific">Trapa natans</name>
    <name type="common">Water chestnut</name>
    <dbReference type="NCBI Taxonomy" id="22666"/>
    <lineage>
        <taxon>Eukaryota</taxon>
        <taxon>Viridiplantae</taxon>
        <taxon>Streptophyta</taxon>
        <taxon>Embryophyta</taxon>
        <taxon>Tracheophyta</taxon>
        <taxon>Spermatophyta</taxon>
        <taxon>Magnoliopsida</taxon>
        <taxon>eudicotyledons</taxon>
        <taxon>Gunneridae</taxon>
        <taxon>Pentapetalae</taxon>
        <taxon>rosids</taxon>
        <taxon>malvids</taxon>
        <taxon>Myrtales</taxon>
        <taxon>Lythraceae</taxon>
        <taxon>Trapa</taxon>
    </lineage>
</organism>
<feature type="chain" id="PRO_5042911395" description="Polygalacturonase" evidence="9">
    <location>
        <begin position="35"/>
        <end position="205"/>
    </location>
</feature>
<dbReference type="Proteomes" id="UP001346149">
    <property type="component" value="Unassembled WGS sequence"/>
</dbReference>
<dbReference type="GO" id="GO:0004650">
    <property type="term" value="F:polygalacturonase activity"/>
    <property type="evidence" value="ECO:0007669"/>
    <property type="project" value="InterPro"/>
</dbReference>
<evidence type="ECO:0000256" key="8">
    <source>
        <dbReference type="RuleBase" id="RU361169"/>
    </source>
</evidence>
<evidence type="ECO:0008006" key="12">
    <source>
        <dbReference type="Google" id="ProtNLM"/>
    </source>
</evidence>
<evidence type="ECO:0000256" key="7">
    <source>
        <dbReference type="ARBA" id="ARBA00023316"/>
    </source>
</evidence>
<keyword evidence="4" id="KW-0964">Secreted</keyword>
<comment type="similarity">
    <text evidence="2 8">Belongs to the glycosyl hydrolase 28 family.</text>
</comment>
<evidence type="ECO:0000313" key="11">
    <source>
        <dbReference type="Proteomes" id="UP001346149"/>
    </source>
</evidence>
<keyword evidence="7" id="KW-0961">Cell wall biogenesis/degradation</keyword>
<sequence>MSSGSFQMFGGAVSNSFIVLGLGLALMMVSPVVGHKGSIVDVTGFGARPNDPLTDNSQAFIRAWNAACKGSGSSVLLIPPGNYVSGEVFFQGPCRGPVTINVQGTIQAVPDLSMYPNGAWFNIESVNGLVLKGGVFNGQGKSVRKYDDCKTNPKCDPLPAAFRFNKARNVNVQGVTVVNSMGPAASTTASSNIRAINSVGFDLLH</sequence>
<proteinExistence type="inferred from homology"/>
<evidence type="ECO:0000256" key="1">
    <source>
        <dbReference type="ARBA" id="ARBA00004191"/>
    </source>
</evidence>
<evidence type="ECO:0000313" key="10">
    <source>
        <dbReference type="EMBL" id="KAK4786021.1"/>
    </source>
</evidence>
<name>A0AAN7LU68_TRANT</name>
<comment type="subcellular location">
    <subcellularLocation>
        <location evidence="1">Secreted</location>
        <location evidence="1">Cell wall</location>
    </subcellularLocation>
</comment>
<dbReference type="InterPro" id="IPR012334">
    <property type="entry name" value="Pectin_lyas_fold"/>
</dbReference>
<keyword evidence="3" id="KW-0134">Cell wall</keyword>
<dbReference type="SUPFAM" id="SSF51126">
    <property type="entry name" value="Pectin lyase-like"/>
    <property type="match status" value="1"/>
</dbReference>
<comment type="caution">
    <text evidence="10">The sequence shown here is derived from an EMBL/GenBank/DDBJ whole genome shotgun (WGS) entry which is preliminary data.</text>
</comment>
<protein>
    <recommendedName>
        <fullName evidence="12">Polygalacturonase</fullName>
    </recommendedName>
</protein>
<dbReference type="AlphaFoldDB" id="A0AAN7LU68"/>
<evidence type="ECO:0000256" key="6">
    <source>
        <dbReference type="ARBA" id="ARBA00023295"/>
    </source>
</evidence>
<keyword evidence="5 8" id="KW-0378">Hydrolase</keyword>
<accession>A0AAN7LU68</accession>
<dbReference type="Pfam" id="PF00295">
    <property type="entry name" value="Glyco_hydro_28"/>
    <property type="match status" value="1"/>
</dbReference>
<dbReference type="GO" id="GO:0005975">
    <property type="term" value="P:carbohydrate metabolic process"/>
    <property type="evidence" value="ECO:0007669"/>
    <property type="project" value="InterPro"/>
</dbReference>
<dbReference type="PANTHER" id="PTHR31375">
    <property type="match status" value="1"/>
</dbReference>
<evidence type="ECO:0000256" key="4">
    <source>
        <dbReference type="ARBA" id="ARBA00022525"/>
    </source>
</evidence>
<gene>
    <name evidence="10" type="ORF">SAY86_002710</name>
</gene>
<keyword evidence="11" id="KW-1185">Reference proteome</keyword>
<evidence type="ECO:0000256" key="2">
    <source>
        <dbReference type="ARBA" id="ARBA00008834"/>
    </source>
</evidence>
<feature type="signal peptide" evidence="9">
    <location>
        <begin position="1"/>
        <end position="34"/>
    </location>
</feature>